<dbReference type="Pfam" id="PF07686">
    <property type="entry name" value="V-set"/>
    <property type="match status" value="1"/>
</dbReference>
<feature type="domain" description="Fibronectin type-III" evidence="4">
    <location>
        <begin position="533"/>
        <end position="622"/>
    </location>
</feature>
<dbReference type="InterPro" id="IPR003598">
    <property type="entry name" value="Ig_sub2"/>
</dbReference>
<dbReference type="SMART" id="SM00409">
    <property type="entry name" value="IG"/>
    <property type="match status" value="4"/>
</dbReference>
<organism evidence="5 6">
    <name type="scientific">Pyrocoelia pectoralis</name>
    <dbReference type="NCBI Taxonomy" id="417401"/>
    <lineage>
        <taxon>Eukaryota</taxon>
        <taxon>Metazoa</taxon>
        <taxon>Ecdysozoa</taxon>
        <taxon>Arthropoda</taxon>
        <taxon>Hexapoda</taxon>
        <taxon>Insecta</taxon>
        <taxon>Pterygota</taxon>
        <taxon>Neoptera</taxon>
        <taxon>Endopterygota</taxon>
        <taxon>Coleoptera</taxon>
        <taxon>Polyphaga</taxon>
        <taxon>Elateriformia</taxon>
        <taxon>Elateroidea</taxon>
        <taxon>Lampyridae</taxon>
        <taxon>Lampyrinae</taxon>
        <taxon>Pyrocoelia</taxon>
    </lineage>
</organism>
<dbReference type="SMART" id="SM00408">
    <property type="entry name" value="IGc2"/>
    <property type="match status" value="3"/>
</dbReference>
<dbReference type="InterPro" id="IPR003961">
    <property type="entry name" value="FN3_dom"/>
</dbReference>
<dbReference type="SMART" id="SM00060">
    <property type="entry name" value="FN3"/>
    <property type="match status" value="2"/>
</dbReference>
<gene>
    <name evidence="5" type="ORF">RI129_007159</name>
</gene>
<dbReference type="Proteomes" id="UP001329430">
    <property type="component" value="Chromosome 5"/>
</dbReference>
<dbReference type="InterPro" id="IPR007110">
    <property type="entry name" value="Ig-like_dom"/>
</dbReference>
<dbReference type="CDD" id="cd00096">
    <property type="entry name" value="Ig"/>
    <property type="match status" value="1"/>
</dbReference>
<keyword evidence="2" id="KW-0472">Membrane</keyword>
<evidence type="ECO:0000256" key="2">
    <source>
        <dbReference type="SAM" id="Phobius"/>
    </source>
</evidence>
<dbReference type="PROSITE" id="PS50835">
    <property type="entry name" value="IG_LIKE"/>
    <property type="match status" value="4"/>
</dbReference>
<evidence type="ECO:0000259" key="3">
    <source>
        <dbReference type="PROSITE" id="PS50835"/>
    </source>
</evidence>
<dbReference type="Gene3D" id="2.60.40.10">
    <property type="entry name" value="Immunoglobulins"/>
    <property type="match status" value="6"/>
</dbReference>
<dbReference type="InterPro" id="IPR036179">
    <property type="entry name" value="Ig-like_dom_sf"/>
</dbReference>
<dbReference type="GO" id="GO:0009653">
    <property type="term" value="P:anatomical structure morphogenesis"/>
    <property type="evidence" value="ECO:0007669"/>
    <property type="project" value="UniProtKB-ARBA"/>
</dbReference>
<dbReference type="InterPro" id="IPR036116">
    <property type="entry name" value="FN3_sf"/>
</dbReference>
<reference evidence="5 6" key="1">
    <citation type="journal article" date="2024" name="Insects">
        <title>An Improved Chromosome-Level Genome Assembly of the Firefly Pyrocoelia pectoralis.</title>
        <authorList>
            <person name="Fu X."/>
            <person name="Meyer-Rochow V.B."/>
            <person name="Ballantyne L."/>
            <person name="Zhu X."/>
        </authorList>
    </citation>
    <scope>NUCLEOTIDE SEQUENCE [LARGE SCALE GENOMIC DNA]</scope>
    <source>
        <strain evidence="5">XCY_ONT2</strain>
    </source>
</reference>
<sequence>MFEGFKRLICTLCIYYFVDSTTSYYYNDEQLPTFLSASVGDHIVFDCDIEYPQDIVISYILNWRKEGKTIYSWDNGITVSIDPYGGRIQLLNNGTYGKASINLTSIRESDSGWYECKIIFPFRTPTSLRNGTWFYLAVSGGNLLEIPPINQTVMEGEDVHFTCITRELGIEIRWFKDGVLLTELDNIARRSHVEGEGSLTIRSTEMGDSGEYLCEAVNYLKESQSAKAYLDVQYKAKVIHTPKELYLPYGQPAILDCHFRANPPLKTLRWEKDGFLFDAYNVPGVFYRQNGSLFFNKVDESHKGRYSCTPYNELGTEGPSPIINVMVLRPPVFVATPHHLYLRKVGETIELVCDARDGDNEHKPLVAWYKKDGSSLPEGRYSIRDGNLTITNIHEEDKGLYQCAATNEAATITAEAELLVENSPPRSPYNLTTKSSSNSITLEWVAGRKRPRIKYSVWYRDVNTQEWRKVEIKNTYPLESVIPNLLPGREYEFMVLSEDPHGEALFSKPIRATTLNFDSDRPEVLLAYSPIGPPVNLNINSVNDGYVVSWEPPEYGSQYLAQYKLKWYEGSSETLEGLVETKDTAYFVSNLEEGRSYDFEVAAVAVDDYQAVGPRVAYPVPAYKKIKILTISLIVLVICIVLAIALIYYIKSKWCKSYSKSNSIKK</sequence>
<dbReference type="InterPro" id="IPR050964">
    <property type="entry name" value="Striated_Muscle_Regulatory"/>
</dbReference>
<name>A0AAN7VBU8_9COLE</name>
<feature type="domain" description="Ig-like" evidence="3">
    <location>
        <begin position="40"/>
        <end position="118"/>
    </location>
</feature>
<keyword evidence="2" id="KW-0812">Transmembrane</keyword>
<dbReference type="AlphaFoldDB" id="A0AAN7VBU8"/>
<feature type="transmembrane region" description="Helical" evidence="2">
    <location>
        <begin position="628"/>
        <end position="650"/>
    </location>
</feature>
<feature type="domain" description="Ig-like" evidence="3">
    <location>
        <begin position="141"/>
        <end position="231"/>
    </location>
</feature>
<dbReference type="Pfam" id="PF13927">
    <property type="entry name" value="Ig_3"/>
    <property type="match status" value="2"/>
</dbReference>
<dbReference type="Pfam" id="PF00041">
    <property type="entry name" value="fn3"/>
    <property type="match status" value="2"/>
</dbReference>
<dbReference type="SUPFAM" id="SSF49265">
    <property type="entry name" value="Fibronectin type III"/>
    <property type="match status" value="1"/>
</dbReference>
<evidence type="ECO:0000313" key="6">
    <source>
        <dbReference type="Proteomes" id="UP001329430"/>
    </source>
</evidence>
<feature type="domain" description="Fibronectin type-III" evidence="4">
    <location>
        <begin position="424"/>
        <end position="517"/>
    </location>
</feature>
<keyword evidence="1" id="KW-0677">Repeat</keyword>
<evidence type="ECO:0000256" key="1">
    <source>
        <dbReference type="ARBA" id="ARBA00022737"/>
    </source>
</evidence>
<evidence type="ECO:0000313" key="5">
    <source>
        <dbReference type="EMBL" id="KAK5643314.1"/>
    </source>
</evidence>
<feature type="domain" description="Ig-like" evidence="3">
    <location>
        <begin position="236"/>
        <end position="324"/>
    </location>
</feature>
<protein>
    <submittedName>
        <fullName evidence="5">Uncharacterized protein</fullName>
    </submittedName>
</protein>
<dbReference type="FunFam" id="2.60.40.10:FF:001149">
    <property type="entry name" value="Turtle, isoform H"/>
    <property type="match status" value="1"/>
</dbReference>
<proteinExistence type="predicted"/>
<accession>A0AAN7VBU8</accession>
<dbReference type="PANTHER" id="PTHR13817:SF166">
    <property type="entry name" value="NEURONAL IGCAM-RELATED"/>
    <property type="match status" value="1"/>
</dbReference>
<comment type="caution">
    <text evidence="5">The sequence shown here is derived from an EMBL/GenBank/DDBJ whole genome shotgun (WGS) entry which is preliminary data.</text>
</comment>
<dbReference type="EMBL" id="JAVRBK010000005">
    <property type="protein sequence ID" value="KAK5643314.1"/>
    <property type="molecule type" value="Genomic_DNA"/>
</dbReference>
<keyword evidence="2" id="KW-1133">Transmembrane helix</keyword>
<dbReference type="InterPro" id="IPR013783">
    <property type="entry name" value="Ig-like_fold"/>
</dbReference>
<evidence type="ECO:0000259" key="4">
    <source>
        <dbReference type="PROSITE" id="PS50853"/>
    </source>
</evidence>
<dbReference type="GO" id="GO:0030154">
    <property type="term" value="P:cell differentiation"/>
    <property type="evidence" value="ECO:0007669"/>
    <property type="project" value="UniProtKB-ARBA"/>
</dbReference>
<dbReference type="CDD" id="cd00063">
    <property type="entry name" value="FN3"/>
    <property type="match status" value="2"/>
</dbReference>
<dbReference type="InterPro" id="IPR013098">
    <property type="entry name" value="Ig_I-set"/>
</dbReference>
<keyword evidence="6" id="KW-1185">Reference proteome</keyword>
<dbReference type="PANTHER" id="PTHR13817">
    <property type="entry name" value="TITIN"/>
    <property type="match status" value="1"/>
</dbReference>
<feature type="domain" description="Ig-like" evidence="3">
    <location>
        <begin position="331"/>
        <end position="419"/>
    </location>
</feature>
<dbReference type="InterPro" id="IPR003599">
    <property type="entry name" value="Ig_sub"/>
</dbReference>
<dbReference type="PROSITE" id="PS50853">
    <property type="entry name" value="FN3"/>
    <property type="match status" value="2"/>
</dbReference>
<dbReference type="SUPFAM" id="SSF48726">
    <property type="entry name" value="Immunoglobulin"/>
    <property type="match status" value="4"/>
</dbReference>
<dbReference type="Pfam" id="PF07679">
    <property type="entry name" value="I-set"/>
    <property type="match status" value="1"/>
</dbReference>
<dbReference type="InterPro" id="IPR013106">
    <property type="entry name" value="Ig_V-set"/>
</dbReference>